<sequence length="69" mass="7171">MTETVVAGESSQIPDDEAAAGAVDVPCVREDARARKPLRQAATRGRATITTRPGMEVPATATKPGPRPS</sequence>
<gene>
    <name evidence="2" type="ORF">MARA_01460</name>
</gene>
<keyword evidence="2" id="KW-0614">Plasmid</keyword>
<protein>
    <submittedName>
        <fullName evidence="2">Uncharacterized protein</fullName>
    </submittedName>
</protein>
<dbReference type="EMBL" id="AP022592">
    <property type="protein sequence ID" value="BBY46716.1"/>
    <property type="molecule type" value="Genomic_DNA"/>
</dbReference>
<reference evidence="2 3" key="1">
    <citation type="journal article" date="2019" name="Emerg. Microbes Infect.">
        <title>Comprehensive subspecies identification of 175 nontuberculous mycobacteria species based on 7547 genomic profiles.</title>
        <authorList>
            <person name="Matsumoto Y."/>
            <person name="Kinjo T."/>
            <person name="Motooka D."/>
            <person name="Nabeya D."/>
            <person name="Jung N."/>
            <person name="Uechi K."/>
            <person name="Horii T."/>
            <person name="Iida T."/>
            <person name="Fujita J."/>
            <person name="Nakamura S."/>
        </authorList>
    </citation>
    <scope>NUCLEOTIDE SEQUENCE [LARGE SCALE GENOMIC DNA]</scope>
    <source>
        <strain evidence="2 3">JCM 18538</strain>
        <plasmid evidence="2">pJCM18538</plasmid>
    </source>
</reference>
<dbReference type="Proteomes" id="UP000467428">
    <property type="component" value="Plasmid pJCM18538"/>
</dbReference>
<dbReference type="KEGG" id="marz:MARA_01460"/>
<feature type="region of interest" description="Disordered" evidence="1">
    <location>
        <begin position="38"/>
        <end position="69"/>
    </location>
</feature>
<proteinExistence type="predicted"/>
<name>A0A7I7RRN8_9MYCO</name>
<evidence type="ECO:0000313" key="3">
    <source>
        <dbReference type="Proteomes" id="UP000467428"/>
    </source>
</evidence>
<geneLocation type="plasmid" evidence="2">
    <name>pJCM18538</name>
</geneLocation>
<keyword evidence="3" id="KW-1185">Reference proteome</keyword>
<evidence type="ECO:0000313" key="2">
    <source>
        <dbReference type="EMBL" id="BBY46716.1"/>
    </source>
</evidence>
<feature type="compositionally biased region" description="Low complexity" evidence="1">
    <location>
        <begin position="39"/>
        <end position="52"/>
    </location>
</feature>
<evidence type="ECO:0000256" key="1">
    <source>
        <dbReference type="SAM" id="MobiDB-lite"/>
    </source>
</evidence>
<accession>A0A7I7RRN8</accession>
<dbReference type="AlphaFoldDB" id="A0A7I7RRN8"/>
<organism evidence="2 3">
    <name type="scientific">Mycolicibacterium arabiense</name>
    <dbReference type="NCBI Taxonomy" id="1286181"/>
    <lineage>
        <taxon>Bacteria</taxon>
        <taxon>Bacillati</taxon>
        <taxon>Actinomycetota</taxon>
        <taxon>Actinomycetes</taxon>
        <taxon>Mycobacteriales</taxon>
        <taxon>Mycobacteriaceae</taxon>
        <taxon>Mycolicibacterium</taxon>
    </lineage>
</organism>